<dbReference type="Proteomes" id="UP000324897">
    <property type="component" value="Chromosome 5"/>
</dbReference>
<evidence type="ECO:0000313" key="3">
    <source>
        <dbReference type="Proteomes" id="UP000324897"/>
    </source>
</evidence>
<name>A0A5J9W9H8_9POAL</name>
<feature type="non-terminal residue" evidence="2">
    <location>
        <position position="1"/>
    </location>
</feature>
<feature type="region of interest" description="Disordered" evidence="1">
    <location>
        <begin position="1"/>
        <end position="84"/>
    </location>
</feature>
<keyword evidence="3" id="KW-1185">Reference proteome</keyword>
<gene>
    <name evidence="2" type="ORF">EJB05_04102</name>
</gene>
<comment type="caution">
    <text evidence="2">The sequence shown here is derived from an EMBL/GenBank/DDBJ whole genome shotgun (WGS) entry which is preliminary data.</text>
</comment>
<reference evidence="2 3" key="1">
    <citation type="journal article" date="2019" name="Sci. Rep.">
        <title>A high-quality genome of Eragrostis curvula grass provides insights into Poaceae evolution and supports new strategies to enhance forage quality.</title>
        <authorList>
            <person name="Carballo J."/>
            <person name="Santos B.A.C.M."/>
            <person name="Zappacosta D."/>
            <person name="Garbus I."/>
            <person name="Selva J.P."/>
            <person name="Gallo C.A."/>
            <person name="Diaz A."/>
            <person name="Albertini E."/>
            <person name="Caccamo M."/>
            <person name="Echenique V."/>
        </authorList>
    </citation>
    <scope>NUCLEOTIDE SEQUENCE [LARGE SCALE GENOMIC DNA]</scope>
    <source>
        <strain evidence="3">cv. Victoria</strain>
        <tissue evidence="2">Leaf</tissue>
    </source>
</reference>
<feature type="compositionally biased region" description="Low complexity" evidence="1">
    <location>
        <begin position="35"/>
        <end position="55"/>
    </location>
</feature>
<protein>
    <submittedName>
        <fullName evidence="2">Uncharacterized protein</fullName>
    </submittedName>
</protein>
<organism evidence="2 3">
    <name type="scientific">Eragrostis curvula</name>
    <name type="common">weeping love grass</name>
    <dbReference type="NCBI Taxonomy" id="38414"/>
    <lineage>
        <taxon>Eukaryota</taxon>
        <taxon>Viridiplantae</taxon>
        <taxon>Streptophyta</taxon>
        <taxon>Embryophyta</taxon>
        <taxon>Tracheophyta</taxon>
        <taxon>Spermatophyta</taxon>
        <taxon>Magnoliopsida</taxon>
        <taxon>Liliopsida</taxon>
        <taxon>Poales</taxon>
        <taxon>Poaceae</taxon>
        <taxon>PACMAD clade</taxon>
        <taxon>Chloridoideae</taxon>
        <taxon>Eragrostideae</taxon>
        <taxon>Eragrostidinae</taxon>
        <taxon>Eragrostis</taxon>
    </lineage>
</organism>
<dbReference type="EMBL" id="RWGY01000004">
    <property type="protein sequence ID" value="TVU44656.1"/>
    <property type="molecule type" value="Genomic_DNA"/>
</dbReference>
<dbReference type="Gramene" id="TVU44656">
    <property type="protein sequence ID" value="TVU44656"/>
    <property type="gene ID" value="EJB05_04102"/>
</dbReference>
<evidence type="ECO:0000313" key="2">
    <source>
        <dbReference type="EMBL" id="TVU44656.1"/>
    </source>
</evidence>
<dbReference type="AlphaFoldDB" id="A0A5J9W9H8"/>
<accession>A0A5J9W9H8</accession>
<sequence>MKLKITVVDAGAAPAPAPWSPSPASNPADVEGDFGALAPGSPSTAPAPASGPAAGVDGHRPCFGGRGEAGKAKTETRAYGGTWR</sequence>
<evidence type="ECO:0000256" key="1">
    <source>
        <dbReference type="SAM" id="MobiDB-lite"/>
    </source>
</evidence>
<proteinExistence type="predicted"/>